<proteinExistence type="predicted"/>
<organism evidence="2 3">
    <name type="scientific">Catenulispora yoronensis</name>
    <dbReference type="NCBI Taxonomy" id="450799"/>
    <lineage>
        <taxon>Bacteria</taxon>
        <taxon>Bacillati</taxon>
        <taxon>Actinomycetota</taxon>
        <taxon>Actinomycetes</taxon>
        <taxon>Catenulisporales</taxon>
        <taxon>Catenulisporaceae</taxon>
        <taxon>Catenulispora</taxon>
    </lineage>
</organism>
<feature type="region of interest" description="Disordered" evidence="1">
    <location>
        <begin position="674"/>
        <end position="697"/>
    </location>
</feature>
<comment type="caution">
    <text evidence="2">The sequence shown here is derived from an EMBL/GenBank/DDBJ whole genome shotgun (WGS) entry which is preliminary data.</text>
</comment>
<dbReference type="Proteomes" id="UP001500751">
    <property type="component" value="Unassembled WGS sequence"/>
</dbReference>
<gene>
    <name evidence="2" type="ORF">GCM10009839_27840</name>
</gene>
<evidence type="ECO:0000313" key="2">
    <source>
        <dbReference type="EMBL" id="GAA2027495.1"/>
    </source>
</evidence>
<evidence type="ECO:0000256" key="1">
    <source>
        <dbReference type="SAM" id="MobiDB-lite"/>
    </source>
</evidence>
<reference evidence="2 3" key="1">
    <citation type="journal article" date="2019" name="Int. J. Syst. Evol. Microbiol.">
        <title>The Global Catalogue of Microorganisms (GCM) 10K type strain sequencing project: providing services to taxonomists for standard genome sequencing and annotation.</title>
        <authorList>
            <consortium name="The Broad Institute Genomics Platform"/>
            <consortium name="The Broad Institute Genome Sequencing Center for Infectious Disease"/>
            <person name="Wu L."/>
            <person name="Ma J."/>
        </authorList>
    </citation>
    <scope>NUCLEOTIDE SEQUENCE [LARGE SCALE GENOMIC DNA]</scope>
    <source>
        <strain evidence="2 3">JCM 16014</strain>
    </source>
</reference>
<sequence>MDEAPTAGAKGQAALWDDDDSLVVWSRYAGEELPPLPKMVAVNRAYRAALDSDLDLPEGFASALAYAAVEPERLRAALATPTRISVAGGTIEAIDIDLYVPGLVPLPTNTRTILNRVYPFGDQTSGTGPLLGPVSAAGTANGIKVRAKSVEHALARIDDARDYVLNENPMRDSVAARGIAMPVTVVYLELDHADGQPTMPLLATADGSSRITGAHEALRLTESRVVHYDFPTNRDSYRRFLGGIAGVRTAGLPSSEVRRLREKKNALITPARVFLRFTPSQAAGPRYDFARALSAYVGMLHVDPPRPWQPTGKLEAMAESVLSILRTNEALPIHVIDYLGGMVTPEVATTHGLPVRNDEQAAYVLATFLSPSSEIRELVDQGITDVTTAKSVTPGRRSDVAGELALRATRSTAVGTGDVTSRQQLTAMRAPYLRTSRLPHYHKRSWTVTGRGPDTLLAAALAEIDHEAAGDTEEVFASRLELAALAQYHLTRFGVLRREAYGDAEADKRGPQDILAAMLADPQGLRLLHRAIVDGRADGGGRPPIIVDENGVVMTASDDGQPGSPLRPVPITDHWLRYTAFPSRPTGVPRAAYDKERPEVRVSMLKKSVSDAITFLSGEVNKLKSIENGHGGPLIEQTGWPEQATRDMRSVLEDLRDDFVAWARIAKRRTAPLTFALDDDNEMGDTSPDDVPDDDSI</sequence>
<keyword evidence="3" id="KW-1185">Reference proteome</keyword>
<dbReference type="EMBL" id="BAAAQN010000013">
    <property type="protein sequence ID" value="GAA2027495.1"/>
    <property type="molecule type" value="Genomic_DNA"/>
</dbReference>
<feature type="compositionally biased region" description="Acidic residues" evidence="1">
    <location>
        <begin position="677"/>
        <end position="697"/>
    </location>
</feature>
<accession>A0ABN2U1S9</accession>
<name>A0ABN2U1S9_9ACTN</name>
<dbReference type="RefSeq" id="WP_344665986.1">
    <property type="nucleotide sequence ID" value="NZ_BAAAQN010000013.1"/>
</dbReference>
<protein>
    <submittedName>
        <fullName evidence="2">Uncharacterized protein</fullName>
    </submittedName>
</protein>
<evidence type="ECO:0000313" key="3">
    <source>
        <dbReference type="Proteomes" id="UP001500751"/>
    </source>
</evidence>